<accession>A0A9P5KT04</accession>
<feature type="compositionally biased region" description="Low complexity" evidence="8">
    <location>
        <begin position="51"/>
        <end position="62"/>
    </location>
</feature>
<keyword evidence="4 7" id="KW-0479">Metal-binding</keyword>
<dbReference type="InterPro" id="IPR050134">
    <property type="entry name" value="NAD-dep_sirtuin_deacylases"/>
</dbReference>
<organism evidence="10 11">
    <name type="scientific">Geotrichum candidum</name>
    <name type="common">Oospora lactis</name>
    <name type="synonym">Dipodascus geotrichum</name>
    <dbReference type="NCBI Taxonomy" id="1173061"/>
    <lineage>
        <taxon>Eukaryota</taxon>
        <taxon>Fungi</taxon>
        <taxon>Dikarya</taxon>
        <taxon>Ascomycota</taxon>
        <taxon>Saccharomycotina</taxon>
        <taxon>Dipodascomycetes</taxon>
        <taxon>Dipodascales</taxon>
        <taxon>Dipodascaceae</taxon>
        <taxon>Geotrichum</taxon>
    </lineage>
</organism>
<proteinExistence type="inferred from homology"/>
<dbReference type="InterPro" id="IPR026590">
    <property type="entry name" value="Ssirtuin_cat_dom"/>
</dbReference>
<keyword evidence="6" id="KW-0520">NAD</keyword>
<evidence type="ECO:0000256" key="2">
    <source>
        <dbReference type="ARBA" id="ARBA00006924"/>
    </source>
</evidence>
<dbReference type="InterPro" id="IPR026591">
    <property type="entry name" value="Sirtuin_cat_small_dom_sf"/>
</dbReference>
<evidence type="ECO:0000256" key="1">
    <source>
        <dbReference type="ARBA" id="ARBA00001947"/>
    </source>
</evidence>
<dbReference type="GO" id="GO:0005634">
    <property type="term" value="C:nucleus"/>
    <property type="evidence" value="ECO:0007669"/>
    <property type="project" value="TreeGrafter"/>
</dbReference>
<evidence type="ECO:0000313" key="10">
    <source>
        <dbReference type="EMBL" id="KAF5096974.1"/>
    </source>
</evidence>
<dbReference type="GO" id="GO:0046970">
    <property type="term" value="F:histone H4K16 deacetylase activity, NAD-dependent"/>
    <property type="evidence" value="ECO:0007669"/>
    <property type="project" value="TreeGrafter"/>
</dbReference>
<comment type="caution">
    <text evidence="10">The sequence shown here is derived from an EMBL/GenBank/DDBJ whole genome shotgun (WGS) entry which is preliminary data.</text>
</comment>
<feature type="domain" description="Deacetylase sirtuin-type" evidence="9">
    <location>
        <begin position="294"/>
        <end position="575"/>
    </location>
</feature>
<evidence type="ECO:0000256" key="3">
    <source>
        <dbReference type="ARBA" id="ARBA00022679"/>
    </source>
</evidence>
<dbReference type="InterPro" id="IPR029035">
    <property type="entry name" value="DHS-like_NAD/FAD-binding_dom"/>
</dbReference>
<comment type="cofactor">
    <cofactor evidence="1">
        <name>Zn(2+)</name>
        <dbReference type="ChEBI" id="CHEBI:29105"/>
    </cofactor>
</comment>
<dbReference type="PROSITE" id="PS50305">
    <property type="entry name" value="SIRTUIN"/>
    <property type="match status" value="1"/>
</dbReference>
<dbReference type="Gene3D" id="3.40.50.1220">
    <property type="entry name" value="TPP-binding domain"/>
    <property type="match status" value="1"/>
</dbReference>
<feature type="compositionally biased region" description="Polar residues" evidence="8">
    <location>
        <begin position="37"/>
        <end position="50"/>
    </location>
</feature>
<evidence type="ECO:0000313" key="11">
    <source>
        <dbReference type="Proteomes" id="UP000750522"/>
    </source>
</evidence>
<reference evidence="10" key="1">
    <citation type="journal article" date="2020" name="Front. Microbiol.">
        <title>Phenotypic and Genetic Characterization of the Cheese Ripening Yeast Geotrichum candidum.</title>
        <authorList>
            <person name="Perkins V."/>
            <person name="Vignola S."/>
            <person name="Lessard M.H."/>
            <person name="Plante P.L."/>
            <person name="Corbeil J."/>
            <person name="Dugat-Bony E."/>
            <person name="Frenette M."/>
            <person name="Labrie S."/>
        </authorList>
    </citation>
    <scope>NUCLEOTIDE SEQUENCE</scope>
    <source>
        <strain evidence="10">LMA-70</strain>
    </source>
</reference>
<reference evidence="10" key="2">
    <citation type="submission" date="2020-01" db="EMBL/GenBank/DDBJ databases">
        <authorList>
            <person name="Perkins V."/>
            <person name="Lessard M.-H."/>
            <person name="Dugat-Bony E."/>
            <person name="Frenette M."/>
            <person name="Labrie S."/>
        </authorList>
    </citation>
    <scope>NUCLEOTIDE SEQUENCE</scope>
    <source>
        <strain evidence="10">LMA-70</strain>
    </source>
</reference>
<feature type="binding site" evidence="7">
    <location>
        <position position="457"/>
    </location>
    <ligand>
        <name>Zn(2+)</name>
        <dbReference type="ChEBI" id="CHEBI:29105"/>
    </ligand>
</feature>
<comment type="similarity">
    <text evidence="2">Belongs to the sirtuin family. Class I subfamily.</text>
</comment>
<dbReference type="Proteomes" id="UP000750522">
    <property type="component" value="Unassembled WGS sequence"/>
</dbReference>
<dbReference type="Pfam" id="PF02146">
    <property type="entry name" value="SIR2"/>
    <property type="match status" value="1"/>
</dbReference>
<evidence type="ECO:0000256" key="7">
    <source>
        <dbReference type="PROSITE-ProRule" id="PRU00236"/>
    </source>
</evidence>
<dbReference type="EMBL" id="QQZK01000103">
    <property type="protein sequence ID" value="KAF5096974.1"/>
    <property type="molecule type" value="Genomic_DNA"/>
</dbReference>
<evidence type="ECO:0000259" key="9">
    <source>
        <dbReference type="PROSITE" id="PS50305"/>
    </source>
</evidence>
<name>A0A9P5KT04_GEOCN</name>
<sequence length="629" mass="69435">MHPSSAASVTSPAHYYKRPKLASAHPVSEISDKDEVSASSAKTAEPNDNITNATTKDSTDNDTSTLFDSGFIPFSFNSIPDVKETSATVTQQNLVKTIFYPVVEVASSSNSSNSNNDHGHSLDEAALFKRLVDQKIAPDDYIHPTAQSLIPITSALDEDSDVLELSEQDSSDDDDLDDEDEYLFNNSRISISHAELLEAMAEKLNHGKPADLVSLRVEVSPAAAKKLKMYLWMNGPSRFLQKYVYSGFQEHTLGEILAALSFPLPENLVTRSKTEELVELVRIAVQYTVMPRKRLPQTFHMDTLVDTIRKAKNIIVLTGAGISTSLGIPDFRSKSGLYNKLSYLGLSDPQEVFDLGLFNSDPSVFYSVAKEILPVTTKFSPTHAFLRLLQEKGKLLRNYTQNIDNLEHFAGIRKEKLVQCHGSFATATCQTCMYQTPGENLFDDIRNSRIARCPKCCPPADSKNSRKRSARNYSDDEADPIFGVMKPDITFFGEPLPDKFEQTLVGGDADRCDLLLCIGTSLKVSPVSETVRIIPHSVPQFYISKTPISHIDFDLTLLGACDDIVEHLCRELGWELDHPMLKNKPFDGTIEYNELTASYEFLSRQDLDAAAAAPASAGQASEPSPSASP</sequence>
<feature type="compositionally biased region" description="Polar residues" evidence="8">
    <location>
        <begin position="1"/>
        <end position="11"/>
    </location>
</feature>
<dbReference type="GO" id="GO:0070403">
    <property type="term" value="F:NAD+ binding"/>
    <property type="evidence" value="ECO:0007669"/>
    <property type="project" value="InterPro"/>
</dbReference>
<feature type="binding site" evidence="7">
    <location>
        <position position="432"/>
    </location>
    <ligand>
        <name>Zn(2+)</name>
        <dbReference type="ChEBI" id="CHEBI:29105"/>
    </ligand>
</feature>
<dbReference type="AlphaFoldDB" id="A0A9P5KT04"/>
<dbReference type="Gene3D" id="3.30.1600.10">
    <property type="entry name" value="SIR2/SIRT2 'Small Domain"/>
    <property type="match status" value="1"/>
</dbReference>
<gene>
    <name evidence="10" type="ORF">DV451_004031</name>
</gene>
<feature type="region of interest" description="Disordered" evidence="8">
    <location>
        <begin position="1"/>
        <end position="62"/>
    </location>
</feature>
<feature type="binding site" evidence="7">
    <location>
        <position position="453"/>
    </location>
    <ligand>
        <name>Zn(2+)</name>
        <dbReference type="ChEBI" id="CHEBI:29105"/>
    </ligand>
</feature>
<evidence type="ECO:0000256" key="5">
    <source>
        <dbReference type="ARBA" id="ARBA00022833"/>
    </source>
</evidence>
<dbReference type="InterPro" id="IPR003000">
    <property type="entry name" value="Sirtuin"/>
</dbReference>
<feature type="active site" description="Proton acceptor" evidence="7">
    <location>
        <position position="421"/>
    </location>
</feature>
<protein>
    <recommendedName>
        <fullName evidence="9">Deacetylase sirtuin-type domain-containing protein</fullName>
    </recommendedName>
</protein>
<evidence type="ECO:0000256" key="6">
    <source>
        <dbReference type="ARBA" id="ARBA00023027"/>
    </source>
</evidence>
<keyword evidence="3" id="KW-0808">Transferase</keyword>
<keyword evidence="5 7" id="KW-0862">Zinc</keyword>
<dbReference type="PANTHER" id="PTHR11085:SF9">
    <property type="entry name" value="NAD-DEPENDENT PROTEIN DEACETYLASE SIRTUIN-1"/>
    <property type="match status" value="1"/>
</dbReference>
<feature type="binding site" evidence="7">
    <location>
        <position position="429"/>
    </location>
    <ligand>
        <name>Zn(2+)</name>
        <dbReference type="ChEBI" id="CHEBI:29105"/>
    </ligand>
</feature>
<dbReference type="PANTHER" id="PTHR11085">
    <property type="entry name" value="NAD-DEPENDENT PROTEIN DEACYLASE SIRTUIN-5, MITOCHONDRIAL-RELATED"/>
    <property type="match status" value="1"/>
</dbReference>
<evidence type="ECO:0000256" key="4">
    <source>
        <dbReference type="ARBA" id="ARBA00022723"/>
    </source>
</evidence>
<evidence type="ECO:0000256" key="8">
    <source>
        <dbReference type="SAM" id="MobiDB-lite"/>
    </source>
</evidence>
<dbReference type="GO" id="GO:0046872">
    <property type="term" value="F:metal ion binding"/>
    <property type="evidence" value="ECO:0007669"/>
    <property type="project" value="UniProtKB-KW"/>
</dbReference>
<dbReference type="SUPFAM" id="SSF52467">
    <property type="entry name" value="DHS-like NAD/FAD-binding domain"/>
    <property type="match status" value="1"/>
</dbReference>